<comment type="similarity">
    <text evidence="1">Belongs to the UDP-glycosyltransferase family.</text>
</comment>
<evidence type="ECO:0000256" key="2">
    <source>
        <dbReference type="ARBA" id="ARBA00022679"/>
    </source>
</evidence>
<keyword evidence="3" id="KW-0472">Membrane</keyword>
<dbReference type="InterPro" id="IPR002213">
    <property type="entry name" value="UDP_glucos_trans"/>
</dbReference>
<keyword evidence="4" id="KW-0328">Glycosyltransferase</keyword>
<dbReference type="InterPro" id="IPR050481">
    <property type="entry name" value="UDP-glycosyltransf_plant"/>
</dbReference>
<dbReference type="Gramene" id="rna33204">
    <property type="protein sequence ID" value="RHN57628.1"/>
    <property type="gene ID" value="gene33204"/>
</dbReference>
<dbReference type="Gene3D" id="3.40.50.2000">
    <property type="entry name" value="Glycogen Phosphorylase B"/>
    <property type="match status" value="2"/>
</dbReference>
<dbReference type="EMBL" id="PSQE01000005">
    <property type="protein sequence ID" value="RHN57628.1"/>
    <property type="molecule type" value="Genomic_DNA"/>
</dbReference>
<keyword evidence="3" id="KW-1133">Transmembrane helix</keyword>
<reference evidence="4" key="1">
    <citation type="journal article" date="2018" name="Nat. Plants">
        <title>Whole-genome landscape of Medicago truncatula symbiotic genes.</title>
        <authorList>
            <person name="Pecrix Y."/>
            <person name="Gamas P."/>
            <person name="Carrere S."/>
        </authorList>
    </citation>
    <scope>NUCLEOTIDE SEQUENCE</scope>
    <source>
        <tissue evidence="4">Leaves</tissue>
    </source>
</reference>
<evidence type="ECO:0000313" key="4">
    <source>
        <dbReference type="EMBL" id="RHN57628.1"/>
    </source>
</evidence>
<sequence>MQCKPCILLIIVYTLFLFLFLYNKKDIKEQLRTQSLTLSKCISRMKKAEVVIISSPGVGHLVSTLEFAKLLINRDNRLRITILVMKFPHTTEIDVYTKSLAIDDSLNIVDLPECSLPPNSNITSGMVDLLKAQKPNVKKAVSNLTKAPENGVLAAFIVDMFCTTMIDVVKEFSVPTLVFFTSGLLQQTELAIRGFANSVPSNTLPSSVLRKEWESFFMSYAKGLKNADAIIVNSFEELESYAVHSFVSHPDLAGLPIYPVGPILNPKPKTKSAIDSDDIVKWLDDQPPSSEVFLCFGSRGFFDEDQVKEIALAVENTGVRFVWSLRKPPPKDTMNAPSDYTLSDLSSVLPEGFLDRTAEIGRVIGWAPQTHILAHPATGGFVSHCGWNSTLENIYFGVPVATWPLFADQQTNAFQLVCELKMAVEIALDYRLEFNGESNYLLTADKIERGIKSVLDKDGEVRKKVKEMSAASKKTLLDGGSSYTYLGRLIDYIRYQVSK</sequence>
<keyword evidence="3" id="KW-0812">Transmembrane</keyword>
<dbReference type="EC" id="2.4.1.91" evidence="4"/>
<proteinExistence type="inferred from homology"/>
<dbReference type="Proteomes" id="UP000265566">
    <property type="component" value="Chromosome 5"/>
</dbReference>
<evidence type="ECO:0000256" key="1">
    <source>
        <dbReference type="ARBA" id="ARBA00009995"/>
    </source>
</evidence>
<name>A0A396HYN2_MEDTR</name>
<comment type="caution">
    <text evidence="4">The sequence shown here is derived from an EMBL/GenBank/DDBJ whole genome shotgun (WGS) entry which is preliminary data.</text>
</comment>
<dbReference type="SUPFAM" id="SSF53756">
    <property type="entry name" value="UDP-Glycosyltransferase/glycogen phosphorylase"/>
    <property type="match status" value="1"/>
</dbReference>
<evidence type="ECO:0000256" key="3">
    <source>
        <dbReference type="SAM" id="Phobius"/>
    </source>
</evidence>
<organism evidence="4">
    <name type="scientific">Medicago truncatula</name>
    <name type="common">Barrel medic</name>
    <name type="synonym">Medicago tribuloides</name>
    <dbReference type="NCBI Taxonomy" id="3880"/>
    <lineage>
        <taxon>Eukaryota</taxon>
        <taxon>Viridiplantae</taxon>
        <taxon>Streptophyta</taxon>
        <taxon>Embryophyta</taxon>
        <taxon>Tracheophyta</taxon>
        <taxon>Spermatophyta</taxon>
        <taxon>Magnoliopsida</taxon>
        <taxon>eudicotyledons</taxon>
        <taxon>Gunneridae</taxon>
        <taxon>Pentapetalae</taxon>
        <taxon>rosids</taxon>
        <taxon>fabids</taxon>
        <taxon>Fabales</taxon>
        <taxon>Fabaceae</taxon>
        <taxon>Papilionoideae</taxon>
        <taxon>50 kb inversion clade</taxon>
        <taxon>NPAAA clade</taxon>
        <taxon>Hologalegina</taxon>
        <taxon>IRL clade</taxon>
        <taxon>Trifolieae</taxon>
        <taxon>Medicago</taxon>
    </lineage>
</organism>
<dbReference type="FunFam" id="3.40.50.2000:FF:000056">
    <property type="entry name" value="Glycosyltransferase"/>
    <property type="match status" value="1"/>
</dbReference>
<dbReference type="Pfam" id="PF00201">
    <property type="entry name" value="UDPGT"/>
    <property type="match status" value="1"/>
</dbReference>
<accession>A0A396HYN2</accession>
<dbReference type="AlphaFoldDB" id="A0A396HYN2"/>
<keyword evidence="2 4" id="KW-0808">Transferase</keyword>
<gene>
    <name evidence="4" type="ORF">MtrunA17_Chr5g0442511</name>
</gene>
<feature type="transmembrane region" description="Helical" evidence="3">
    <location>
        <begin position="6"/>
        <end position="22"/>
    </location>
</feature>
<protein>
    <submittedName>
        <fullName evidence="4">Putative flavonol 3-O-glucosyltransferase</fullName>
        <ecNumber evidence="4">2.4.1.91</ecNumber>
    </submittedName>
</protein>
<dbReference type="PANTHER" id="PTHR48048">
    <property type="entry name" value="GLYCOSYLTRANSFERASE"/>
    <property type="match status" value="1"/>
</dbReference>
<dbReference type="CDD" id="cd03784">
    <property type="entry name" value="GT1_Gtf-like"/>
    <property type="match status" value="1"/>
</dbReference>
<dbReference type="PANTHER" id="PTHR48048:SF45">
    <property type="entry name" value="GLYCOSYLTRANSFERASE"/>
    <property type="match status" value="1"/>
</dbReference>
<dbReference type="GO" id="GO:0047893">
    <property type="term" value="F:flavonol 3-O-glucosyltransferase activity"/>
    <property type="evidence" value="ECO:0007669"/>
    <property type="project" value="UniProtKB-EC"/>
</dbReference>